<keyword evidence="1" id="KW-1133">Transmembrane helix</keyword>
<keyword evidence="1" id="KW-0812">Transmembrane</keyword>
<feature type="transmembrane region" description="Helical" evidence="1">
    <location>
        <begin position="12"/>
        <end position="34"/>
    </location>
</feature>
<feature type="transmembrane region" description="Helical" evidence="1">
    <location>
        <begin position="131"/>
        <end position="153"/>
    </location>
</feature>
<dbReference type="EMBL" id="SGXT01000018">
    <property type="protein sequence ID" value="RZT58202.1"/>
    <property type="molecule type" value="Genomic_DNA"/>
</dbReference>
<evidence type="ECO:0000256" key="1">
    <source>
        <dbReference type="SAM" id="Phobius"/>
    </source>
</evidence>
<dbReference type="OrthoDB" id="5244233at2"/>
<protein>
    <submittedName>
        <fullName evidence="2">Uncharacterized protein</fullName>
    </submittedName>
</protein>
<dbReference type="AlphaFoldDB" id="A0A4Q7TGE9"/>
<keyword evidence="1" id="KW-0472">Membrane</keyword>
<organism evidence="2 3">
    <name type="scientific">Microcella alkaliphila</name>
    <dbReference type="NCBI Taxonomy" id="279828"/>
    <lineage>
        <taxon>Bacteria</taxon>
        <taxon>Bacillati</taxon>
        <taxon>Actinomycetota</taxon>
        <taxon>Actinomycetes</taxon>
        <taxon>Micrococcales</taxon>
        <taxon>Microbacteriaceae</taxon>
        <taxon>Microcella</taxon>
    </lineage>
</organism>
<comment type="caution">
    <text evidence="2">The sequence shown here is derived from an EMBL/GenBank/DDBJ whole genome shotgun (WGS) entry which is preliminary data.</text>
</comment>
<accession>A0A4Q7TGE9</accession>
<feature type="transmembrane region" description="Helical" evidence="1">
    <location>
        <begin position="100"/>
        <end position="119"/>
    </location>
</feature>
<gene>
    <name evidence="2" type="ORF">EV140_2445</name>
</gene>
<evidence type="ECO:0000313" key="2">
    <source>
        <dbReference type="EMBL" id="RZT58202.1"/>
    </source>
</evidence>
<dbReference type="Proteomes" id="UP000292408">
    <property type="component" value="Unassembled WGS sequence"/>
</dbReference>
<proteinExistence type="predicted"/>
<evidence type="ECO:0000313" key="3">
    <source>
        <dbReference type="Proteomes" id="UP000292408"/>
    </source>
</evidence>
<name>A0A4Q7TGE9_9MICO</name>
<sequence length="162" mass="17122">MTDAPQPAPAGTPATTLWIWLLALAPLISIWSAVTLDVDAVIELVNVAIEATPDGAVTTNPTTAPPATGNGTGLVLWLAGIGVAVLDWRALRDRQIDRPFPWFWAIASGFVYVIGRSIVVRRRSGTGLAPMWATIALQALLIAIVFSIAVRVVNATLPTAAF</sequence>
<feature type="transmembrane region" description="Helical" evidence="1">
    <location>
        <begin position="71"/>
        <end position="88"/>
    </location>
</feature>
<keyword evidence="3" id="KW-1185">Reference proteome</keyword>
<dbReference type="RefSeq" id="WP_130284269.1">
    <property type="nucleotide sequence ID" value="NZ_SGXT01000018.1"/>
</dbReference>
<reference evidence="2 3" key="1">
    <citation type="journal article" date="2015" name="Stand. Genomic Sci.">
        <title>Genomic Encyclopedia of Bacterial and Archaeal Type Strains, Phase III: the genomes of soil and plant-associated and newly described type strains.</title>
        <authorList>
            <person name="Whitman W.B."/>
            <person name="Woyke T."/>
            <person name="Klenk H.P."/>
            <person name="Zhou Y."/>
            <person name="Lilburn T.G."/>
            <person name="Beck B.J."/>
            <person name="De Vos P."/>
            <person name="Vandamme P."/>
            <person name="Eisen J.A."/>
            <person name="Garrity G."/>
            <person name="Hugenholtz P."/>
            <person name="Kyrpides N.C."/>
        </authorList>
    </citation>
    <scope>NUCLEOTIDE SEQUENCE [LARGE SCALE GENOMIC DNA]</scope>
    <source>
        <strain evidence="2 3">AC4r</strain>
    </source>
</reference>